<dbReference type="AlphaFoldDB" id="G7DUF7"/>
<organism evidence="8 9">
    <name type="scientific">Mixia osmundae (strain CBS 9802 / IAM 14324 / JCM 22182 / KY 12970)</name>
    <dbReference type="NCBI Taxonomy" id="764103"/>
    <lineage>
        <taxon>Eukaryota</taxon>
        <taxon>Fungi</taxon>
        <taxon>Dikarya</taxon>
        <taxon>Basidiomycota</taxon>
        <taxon>Pucciniomycotina</taxon>
        <taxon>Mixiomycetes</taxon>
        <taxon>Mixiales</taxon>
        <taxon>Mixiaceae</taxon>
        <taxon>Mixia</taxon>
    </lineage>
</organism>
<evidence type="ECO:0000313" key="8">
    <source>
        <dbReference type="EMBL" id="GAA94217.1"/>
    </source>
</evidence>
<dbReference type="Pfam" id="PF04099">
    <property type="entry name" value="Sybindin"/>
    <property type="match status" value="1"/>
</dbReference>
<evidence type="ECO:0000256" key="5">
    <source>
        <dbReference type="ARBA" id="ARBA00023034"/>
    </source>
</evidence>
<comment type="subcellular location">
    <subcellularLocation>
        <location evidence="7">Endoplasmic reticulum</location>
    </subcellularLocation>
    <subcellularLocation>
        <location evidence="7">Golgi apparatus</location>
        <location evidence="7">cis-Golgi network</location>
    </subcellularLocation>
    <subcellularLocation>
        <location evidence="1">Golgi apparatus</location>
    </subcellularLocation>
</comment>
<dbReference type="PANTHER" id="PTHR23249:SF15">
    <property type="entry name" value="TRAFFICKING PROTEIN PARTICLE COMPLEX SUBUNIT 4"/>
    <property type="match status" value="1"/>
</dbReference>
<dbReference type="STRING" id="764103.G7DUF7"/>
<evidence type="ECO:0000313" key="9">
    <source>
        <dbReference type="Proteomes" id="UP000009131"/>
    </source>
</evidence>
<evidence type="ECO:0000256" key="6">
    <source>
        <dbReference type="ARBA" id="ARBA00038179"/>
    </source>
</evidence>
<dbReference type="eggNOG" id="KOG3369">
    <property type="taxonomic scope" value="Eukaryota"/>
</dbReference>
<evidence type="ECO:0000256" key="1">
    <source>
        <dbReference type="ARBA" id="ARBA00004555"/>
    </source>
</evidence>
<dbReference type="GO" id="GO:0030008">
    <property type="term" value="C:TRAPP complex"/>
    <property type="evidence" value="ECO:0007669"/>
    <property type="project" value="UniProtKB-UniRule"/>
</dbReference>
<dbReference type="EMBL" id="BABT02000028">
    <property type="protein sequence ID" value="GAA94217.1"/>
    <property type="molecule type" value="Genomic_DNA"/>
</dbReference>
<evidence type="ECO:0000256" key="2">
    <source>
        <dbReference type="ARBA" id="ARBA00022448"/>
    </source>
</evidence>
<reference evidence="8 9" key="1">
    <citation type="journal article" date="2011" name="J. Gen. Appl. Microbiol.">
        <title>Draft genome sequencing of the enigmatic basidiomycete Mixia osmundae.</title>
        <authorList>
            <person name="Nishida H."/>
            <person name="Nagatsuka Y."/>
            <person name="Sugiyama J."/>
        </authorList>
    </citation>
    <scope>NUCLEOTIDE SEQUENCE [LARGE SCALE GENOMIC DNA]</scope>
    <source>
        <strain evidence="9">CBS 9802 / IAM 14324 / JCM 22182 / KY 12970</strain>
    </source>
</reference>
<dbReference type="InParanoid" id="G7DUF7"/>
<dbReference type="SUPFAM" id="SSF64356">
    <property type="entry name" value="SNARE-like"/>
    <property type="match status" value="1"/>
</dbReference>
<dbReference type="PANTHER" id="PTHR23249">
    <property type="entry name" value="TRAFFICKING PROTEIN PARTICLE COMPLEX SUBUNIT"/>
    <property type="match status" value="1"/>
</dbReference>
<dbReference type="OrthoDB" id="246406at2759"/>
<dbReference type="InterPro" id="IPR007233">
    <property type="entry name" value="TRAPPC"/>
</dbReference>
<dbReference type="OMA" id="MPIRTEG"/>
<comment type="subunit">
    <text evidence="7">Part of the multisubunit transport protein particle (TRAPP) complex.</text>
</comment>
<protein>
    <recommendedName>
        <fullName evidence="7">Trafficking protein particle complex subunit</fullName>
    </recommendedName>
</protein>
<evidence type="ECO:0000256" key="4">
    <source>
        <dbReference type="ARBA" id="ARBA00022892"/>
    </source>
</evidence>
<dbReference type="GO" id="GO:0005794">
    <property type="term" value="C:Golgi apparatus"/>
    <property type="evidence" value="ECO:0007669"/>
    <property type="project" value="UniProtKB-SubCell"/>
</dbReference>
<reference evidence="8 9" key="2">
    <citation type="journal article" date="2012" name="Open Biol.">
        <title>Characteristics of nucleosomes and linker DNA regions on the genome of the basidiomycete Mixia osmundae revealed by mono- and dinucleosome mapping.</title>
        <authorList>
            <person name="Nishida H."/>
            <person name="Kondo S."/>
            <person name="Matsumoto T."/>
            <person name="Suzuki Y."/>
            <person name="Yoshikawa H."/>
            <person name="Taylor T.D."/>
            <person name="Sugiyama J."/>
        </authorList>
    </citation>
    <scope>NUCLEOTIDE SEQUENCE [LARGE SCALE GENOMIC DNA]</scope>
    <source>
        <strain evidence="9">CBS 9802 / IAM 14324 / JCM 22182 / KY 12970</strain>
    </source>
</reference>
<dbReference type="SMART" id="SM01399">
    <property type="entry name" value="Sybindin"/>
    <property type="match status" value="1"/>
</dbReference>
<sequence>MSNTVFSLWTINKAGGLIYQKTFNDGLASLTSNEYLVLAGTYHGIHAITSRISPTGHSSGVEVVEAEHFKMHCLQTPTGTKFVLISSPSHASPESVLRKIYEAYADVLKDPFYTAEMPIRSAAFDARVARCVA</sequence>
<dbReference type="Proteomes" id="UP000009131">
    <property type="component" value="Unassembled WGS sequence"/>
</dbReference>
<dbReference type="InterPro" id="IPR011012">
    <property type="entry name" value="Longin-like_dom_sf"/>
</dbReference>
<evidence type="ECO:0000256" key="7">
    <source>
        <dbReference type="RuleBase" id="RU366065"/>
    </source>
</evidence>
<keyword evidence="5 7" id="KW-0333">Golgi apparatus</keyword>
<keyword evidence="2 7" id="KW-0813">Transport</keyword>
<keyword evidence="4 7" id="KW-0931">ER-Golgi transport</keyword>
<dbReference type="FunCoup" id="G7DUF7">
    <property type="interactions" value="21"/>
</dbReference>
<evidence type="ECO:0000256" key="3">
    <source>
        <dbReference type="ARBA" id="ARBA00022824"/>
    </source>
</evidence>
<keyword evidence="3 7" id="KW-0256">Endoplasmic reticulum</keyword>
<gene>
    <name evidence="8" type="primary">Mo00866</name>
    <name evidence="8" type="ORF">E5Q_00866</name>
</gene>
<dbReference type="HOGENOM" id="CLU_053380_2_2_1"/>
<dbReference type="Gene3D" id="3.30.450.70">
    <property type="match status" value="1"/>
</dbReference>
<name>G7DUF7_MIXOS</name>
<dbReference type="FunFam" id="3.30.450.70:FF:000007">
    <property type="entry name" value="Putative sybindin-like family protein"/>
    <property type="match status" value="1"/>
</dbReference>
<proteinExistence type="inferred from homology"/>
<comment type="similarity">
    <text evidence="6">Belongs to the TRAPP small subunits family. TRAPPC4 subfamily.</text>
</comment>
<comment type="caution">
    <text evidence="8">The sequence shown here is derived from an EMBL/GenBank/DDBJ whole genome shotgun (WGS) entry which is preliminary data.</text>
</comment>
<dbReference type="GO" id="GO:0005783">
    <property type="term" value="C:endoplasmic reticulum"/>
    <property type="evidence" value="ECO:0007669"/>
    <property type="project" value="UniProtKB-SubCell"/>
</dbReference>
<dbReference type="RefSeq" id="XP_014569649.1">
    <property type="nucleotide sequence ID" value="XM_014714163.1"/>
</dbReference>
<dbReference type="CDD" id="cd14856">
    <property type="entry name" value="TRAPPC4_synbindin"/>
    <property type="match status" value="1"/>
</dbReference>
<accession>G7DUF7</accession>
<keyword evidence="9" id="KW-1185">Reference proteome</keyword>
<dbReference type="GO" id="GO:0006888">
    <property type="term" value="P:endoplasmic reticulum to Golgi vesicle-mediated transport"/>
    <property type="evidence" value="ECO:0007669"/>
    <property type="project" value="UniProtKB-UniRule"/>
</dbReference>